<dbReference type="OrthoDB" id="10267115at2759"/>
<organism evidence="2 3">
    <name type="scientific">Fusarium phyllophilum</name>
    <dbReference type="NCBI Taxonomy" id="47803"/>
    <lineage>
        <taxon>Eukaryota</taxon>
        <taxon>Fungi</taxon>
        <taxon>Dikarya</taxon>
        <taxon>Ascomycota</taxon>
        <taxon>Pezizomycotina</taxon>
        <taxon>Sordariomycetes</taxon>
        <taxon>Hypocreomycetidae</taxon>
        <taxon>Hypocreales</taxon>
        <taxon>Nectriaceae</taxon>
        <taxon>Fusarium</taxon>
        <taxon>Fusarium fujikuroi species complex</taxon>
    </lineage>
</organism>
<accession>A0A8H5KA31</accession>
<dbReference type="Proteomes" id="UP000582016">
    <property type="component" value="Unassembled WGS sequence"/>
</dbReference>
<gene>
    <name evidence="2" type="ORF">FPHYL_2157</name>
</gene>
<dbReference type="EMBL" id="JAAOAQ010000063">
    <property type="protein sequence ID" value="KAF5569342.1"/>
    <property type="molecule type" value="Genomic_DNA"/>
</dbReference>
<evidence type="ECO:0000256" key="1">
    <source>
        <dbReference type="SAM" id="MobiDB-lite"/>
    </source>
</evidence>
<evidence type="ECO:0000313" key="2">
    <source>
        <dbReference type="EMBL" id="KAF5569342.1"/>
    </source>
</evidence>
<evidence type="ECO:0008006" key="4">
    <source>
        <dbReference type="Google" id="ProtNLM"/>
    </source>
</evidence>
<sequence length="335" mass="37785">MDPMSFIASIAGIASAGTQLSNTLFKLDKAVKNAHKETQSVAIEISGPRSPLEHLRNIIKSGQSYAKSQFCDAVRHVVKNIQITRQGINKMMADGSMLRRVKWFKAARLLSDIEKHKVTLTLQIAILSAAVLVKSTNGPRPRALSWLVRLHFSMMNRSQFQTFLKREHQVHKSALAKDNPVPYRSLRSLITYGPRSSTVKTRMGQLEALQQLGLVVTRLEEGRVLLDPSTTWKHTLEASSPAGTTDPDAGTSPVPDRRARFEDESEVDIIDLLINKEPKKVPESTTEAQIETVPVALQPQISVTHHQYHSRPRLRIWTQTRWHRMFHQGRDCRGL</sequence>
<evidence type="ECO:0000313" key="3">
    <source>
        <dbReference type="Proteomes" id="UP000582016"/>
    </source>
</evidence>
<proteinExistence type="predicted"/>
<reference evidence="2 3" key="1">
    <citation type="submission" date="2020-05" db="EMBL/GenBank/DDBJ databases">
        <title>Identification and distribution of gene clusters putatively required for synthesis of sphingolipid metabolism inhibitors in phylogenetically diverse species of the filamentous fungus Fusarium.</title>
        <authorList>
            <person name="Kim H.-S."/>
            <person name="Busman M."/>
            <person name="Brown D.W."/>
            <person name="Divon H."/>
            <person name="Uhlig S."/>
            <person name="Proctor R.H."/>
        </authorList>
    </citation>
    <scope>NUCLEOTIDE SEQUENCE [LARGE SCALE GENOMIC DNA]</scope>
    <source>
        <strain evidence="2 3">NRRL 13617</strain>
    </source>
</reference>
<feature type="region of interest" description="Disordered" evidence="1">
    <location>
        <begin position="235"/>
        <end position="261"/>
    </location>
</feature>
<dbReference type="AlphaFoldDB" id="A0A8H5KA31"/>
<name>A0A8H5KA31_9HYPO</name>
<keyword evidence="3" id="KW-1185">Reference proteome</keyword>
<protein>
    <recommendedName>
        <fullName evidence="4">Fungal N-terminal domain-containing protein</fullName>
    </recommendedName>
</protein>
<comment type="caution">
    <text evidence="2">The sequence shown here is derived from an EMBL/GenBank/DDBJ whole genome shotgun (WGS) entry which is preliminary data.</text>
</comment>